<feature type="region of interest" description="Disordered" evidence="2">
    <location>
        <begin position="1"/>
        <end position="49"/>
    </location>
</feature>
<dbReference type="InterPro" id="IPR004087">
    <property type="entry name" value="KH_dom"/>
</dbReference>
<name>A0ABR4N2X7_9FUNG</name>
<dbReference type="Pfam" id="PF22675">
    <property type="entry name" value="KH-I_KHDC4-BBP"/>
    <property type="match status" value="1"/>
</dbReference>
<dbReference type="PANTHER" id="PTHR43267">
    <property type="entry name" value="TRNA THREONYLCARBAMOYLADENOSINE DEHYDRATASE"/>
    <property type="match status" value="1"/>
</dbReference>
<feature type="compositionally biased region" description="Low complexity" evidence="2">
    <location>
        <begin position="17"/>
        <end position="45"/>
    </location>
</feature>
<dbReference type="Proteomes" id="UP001527925">
    <property type="component" value="Unassembled WGS sequence"/>
</dbReference>
<dbReference type="InterPro" id="IPR035985">
    <property type="entry name" value="Ubiquitin-activating_enz"/>
</dbReference>
<keyword evidence="3" id="KW-0472">Membrane</keyword>
<sequence length="785" mass="84947">MAAGRRKRKWDVEEPEGGAPAPASDAGGSAAESAPSPAASATSGALTTNSPKPSLAAVVTALVAAEHVPKRPAPLNLRDTDSVIAATAAATSAVVAMLGKSNVQHRPDTIPSGEFSAKIEINDMRNRYLVTNATTQAKIKEETGADVVTRGKFYPDKSRATERDPPLYLFISASTQESVDKAVKAVNEIIEQASITLVEPRIPHEVRRMQHQQMQMQQMHHSRPSGLHGRVYVDIECAPHINLRAKVVGPAGAYMKHIQQETNTRVVLRGRGSGYVDPANPAEADEPLHISISGSNEQDIEDAKKLCADLIETVRKEIAKPAVASALAAASALSAKVGDLLPLRLLSSPRVQLIAAAAGGGIAMLCAVWLGGVARKRSVLRRLKAELSEQLAFHDHAPAHALSPDAEALVKEQLSRNIAFLGEEGVAKCRRAFVVVVGVGGVGSHAAHMLLRAGIGRIRLIDFDQVTLSSLNRHAVARRADVGTFKVVAMQRHFAEIMPHAVVEPVVELFTGEAADRLLGGNPDFVLDCIDNLATKVDLLKYCHHHGIPVISSMGAGAKADASRIQIADISETFEDPLARSTRKMLRLNEIERGITVVYSTEKPTNIKLVPLVEEQLDNPNEYAPLPHFRSRILPVLGTIPALFGNAMASYVLTEIGGFQTDPLPVKSRRKTTDKLFNDLLKHEREQGRGPQIRVNSDDIAFIVDEVWGGRSVLSGAAAEKLVVVRWDSTRPAEPCNLVCMTKTEAGRHQDVPQDKLEAVYGAEVIAKVQKQFALERRLRKWRGE</sequence>
<proteinExistence type="predicted"/>
<dbReference type="Gene3D" id="3.40.50.720">
    <property type="entry name" value="NAD(P)-binding Rossmann-like Domain"/>
    <property type="match status" value="1"/>
</dbReference>
<protein>
    <recommendedName>
        <fullName evidence="4">K Homology domain-containing protein</fullName>
    </recommendedName>
</protein>
<evidence type="ECO:0000256" key="3">
    <source>
        <dbReference type="SAM" id="Phobius"/>
    </source>
</evidence>
<dbReference type="CDD" id="cd22386">
    <property type="entry name" value="KH-I_KHDC4_rpt2"/>
    <property type="match status" value="1"/>
</dbReference>
<dbReference type="EMBL" id="JADGIZ020000040">
    <property type="protein sequence ID" value="KAL2913844.1"/>
    <property type="molecule type" value="Genomic_DNA"/>
</dbReference>
<evidence type="ECO:0000313" key="6">
    <source>
        <dbReference type="Proteomes" id="UP001527925"/>
    </source>
</evidence>
<dbReference type="InterPro" id="IPR056149">
    <property type="entry name" value="PRP5/DDX46/KHDC4_KH"/>
</dbReference>
<dbReference type="SUPFAM" id="SSF69572">
    <property type="entry name" value="Activating enzymes of the ubiquitin-like proteins"/>
    <property type="match status" value="1"/>
</dbReference>
<evidence type="ECO:0000256" key="2">
    <source>
        <dbReference type="SAM" id="MobiDB-lite"/>
    </source>
</evidence>
<keyword evidence="3" id="KW-1133">Transmembrane helix</keyword>
<dbReference type="Pfam" id="PF00899">
    <property type="entry name" value="ThiF"/>
    <property type="match status" value="1"/>
</dbReference>
<dbReference type="CDD" id="cd22385">
    <property type="entry name" value="KH-I_KHDC4_rpt1"/>
    <property type="match status" value="1"/>
</dbReference>
<comment type="caution">
    <text evidence="5">The sequence shown here is derived from an EMBL/GenBank/DDBJ whole genome shotgun (WGS) entry which is preliminary data.</text>
</comment>
<keyword evidence="6" id="KW-1185">Reference proteome</keyword>
<dbReference type="SMART" id="SM00322">
    <property type="entry name" value="KH"/>
    <property type="match status" value="1"/>
</dbReference>
<evidence type="ECO:0000313" key="5">
    <source>
        <dbReference type="EMBL" id="KAL2913844.1"/>
    </source>
</evidence>
<dbReference type="InterPro" id="IPR047889">
    <property type="entry name" value="KHDC4_KH-I_second"/>
</dbReference>
<dbReference type="InterPro" id="IPR045886">
    <property type="entry name" value="ThiF/MoeB/HesA"/>
</dbReference>
<dbReference type="InterPro" id="IPR055256">
    <property type="entry name" value="KH_1_KHDC4/BBP-like"/>
</dbReference>
<keyword evidence="3" id="KW-0812">Transmembrane</keyword>
<dbReference type="InterPro" id="IPR036612">
    <property type="entry name" value="KH_dom_type_1_sf"/>
</dbReference>
<feature type="transmembrane region" description="Helical" evidence="3">
    <location>
        <begin position="353"/>
        <end position="374"/>
    </location>
</feature>
<accession>A0ABR4N2X7</accession>
<evidence type="ECO:0000259" key="4">
    <source>
        <dbReference type="SMART" id="SM00322"/>
    </source>
</evidence>
<reference evidence="5 6" key="1">
    <citation type="submission" date="2023-09" db="EMBL/GenBank/DDBJ databases">
        <title>Pangenome analysis of Batrachochytrium dendrobatidis and related Chytrids.</title>
        <authorList>
            <person name="Yacoub M.N."/>
            <person name="Stajich J.E."/>
            <person name="James T.Y."/>
        </authorList>
    </citation>
    <scope>NUCLEOTIDE SEQUENCE [LARGE SCALE GENOMIC DNA]</scope>
    <source>
        <strain evidence="5 6">JEL0888</strain>
    </source>
</reference>
<dbReference type="InterPro" id="IPR047890">
    <property type="entry name" value="KHDC4_KH-I_first"/>
</dbReference>
<dbReference type="CDD" id="cd00755">
    <property type="entry name" value="YgdL_like"/>
    <property type="match status" value="1"/>
</dbReference>
<dbReference type="PROSITE" id="PS50084">
    <property type="entry name" value="KH_TYPE_1"/>
    <property type="match status" value="1"/>
</dbReference>
<dbReference type="Pfam" id="PF23469">
    <property type="entry name" value="KH_12"/>
    <property type="match status" value="1"/>
</dbReference>
<dbReference type="SUPFAM" id="SSF54791">
    <property type="entry name" value="Eukaryotic type KH-domain (KH-domain type I)"/>
    <property type="match status" value="2"/>
</dbReference>
<dbReference type="InterPro" id="IPR000594">
    <property type="entry name" value="ThiF_NAD_FAD-bd"/>
</dbReference>
<gene>
    <name evidence="5" type="ORF">HK105_206578</name>
</gene>
<dbReference type="PANTHER" id="PTHR43267:SF2">
    <property type="entry name" value="TRNA THREONYLCARBAMOYLADENOSINE DEHYDRATASE 1-RELATED"/>
    <property type="match status" value="1"/>
</dbReference>
<organism evidence="5 6">
    <name type="scientific">Polyrhizophydium stewartii</name>
    <dbReference type="NCBI Taxonomy" id="2732419"/>
    <lineage>
        <taxon>Eukaryota</taxon>
        <taxon>Fungi</taxon>
        <taxon>Fungi incertae sedis</taxon>
        <taxon>Chytridiomycota</taxon>
        <taxon>Chytridiomycota incertae sedis</taxon>
        <taxon>Chytridiomycetes</taxon>
        <taxon>Rhizophydiales</taxon>
        <taxon>Rhizophydiales incertae sedis</taxon>
        <taxon>Polyrhizophydium</taxon>
    </lineage>
</organism>
<keyword evidence="1" id="KW-0694">RNA-binding</keyword>
<feature type="domain" description="K Homology" evidence="4">
    <location>
        <begin position="229"/>
        <end position="312"/>
    </location>
</feature>
<dbReference type="Gene3D" id="3.30.1370.10">
    <property type="entry name" value="K Homology domain, type 1"/>
    <property type="match status" value="2"/>
</dbReference>
<evidence type="ECO:0000256" key="1">
    <source>
        <dbReference type="PROSITE-ProRule" id="PRU00117"/>
    </source>
</evidence>